<dbReference type="KEGG" id="mhe:MHC_00945"/>
<dbReference type="Pfam" id="PF03358">
    <property type="entry name" value="FMN_red"/>
    <property type="match status" value="1"/>
</dbReference>
<dbReference type="Proteomes" id="UP000009135">
    <property type="component" value="Chromosome"/>
</dbReference>
<proteinExistence type="predicted"/>
<dbReference type="OrthoDB" id="9806724at2"/>
<name>H6N5U5_MYCHN</name>
<dbReference type="STRING" id="1111676.MHC_00945"/>
<dbReference type="SUPFAM" id="SSF52218">
    <property type="entry name" value="Flavoproteins"/>
    <property type="match status" value="1"/>
</dbReference>
<dbReference type="InterPro" id="IPR029039">
    <property type="entry name" value="Flavoprotein-like_sf"/>
</dbReference>
<dbReference type="AlphaFoldDB" id="H6N5U5"/>
<reference evidence="2 3" key="1">
    <citation type="journal article" date="2012" name="J. Bacteriol.">
        <title>Complete genome sequence of Mycoplasma haemocanis strain Illinois.</title>
        <authorList>
            <person name="do Nascimento N.C."/>
            <person name="Guimaraes A.M."/>
            <person name="Santos A.P."/>
            <person name="Sanmiguel P.J."/>
            <person name="Messick J.B."/>
        </authorList>
    </citation>
    <scope>NUCLEOTIDE SEQUENCE [LARGE SCALE GENOMIC DNA]</scope>
    <source>
        <strain evidence="2 3">Illinois</strain>
    </source>
</reference>
<gene>
    <name evidence="2" type="primary">fldA</name>
    <name evidence="2" type="ordered locus">MHC_00945</name>
</gene>
<organism evidence="2 3">
    <name type="scientific">Mycoplasma haemocanis (strain Illinois)</name>
    <dbReference type="NCBI Taxonomy" id="1111676"/>
    <lineage>
        <taxon>Bacteria</taxon>
        <taxon>Bacillati</taxon>
        <taxon>Mycoplasmatota</taxon>
        <taxon>Mollicutes</taxon>
        <taxon>Mycoplasmataceae</taxon>
        <taxon>Mycoplasma</taxon>
    </lineage>
</organism>
<sequence>MSVLLICCSNSLPSINSEFMEYVSKEGNFDSLRLSDYEVPMFSKYLEIPESINKIYSSLFRYKRLVFFSPEHNGYIPAFFKNIIDWLSIVKKDFLFNKDIVFVSVSITSRDKRIMEDGIVSSFKIFGPKSFEFVNVNRFGVDQGFDEKRAVELSNRIRI</sequence>
<feature type="domain" description="NADPH-dependent FMN reductase-like" evidence="1">
    <location>
        <begin position="1"/>
        <end position="109"/>
    </location>
</feature>
<dbReference type="InterPro" id="IPR005025">
    <property type="entry name" value="FMN_Rdtase-like_dom"/>
</dbReference>
<dbReference type="Gene3D" id="3.40.50.360">
    <property type="match status" value="1"/>
</dbReference>
<dbReference type="GO" id="GO:0042602">
    <property type="term" value="F:riboflavin reductase (NADPH) activity"/>
    <property type="evidence" value="ECO:0007669"/>
    <property type="project" value="UniProtKB-EC"/>
</dbReference>
<evidence type="ECO:0000313" key="2">
    <source>
        <dbReference type="EMBL" id="AEW45055.1"/>
    </source>
</evidence>
<evidence type="ECO:0000259" key="1">
    <source>
        <dbReference type="Pfam" id="PF03358"/>
    </source>
</evidence>
<dbReference type="EC" id="1.5.1.30" evidence="2"/>
<dbReference type="HOGENOM" id="CLU_055322_4_1_14"/>
<keyword evidence="2" id="KW-0560">Oxidoreductase</keyword>
<dbReference type="EMBL" id="CP003199">
    <property type="protein sequence ID" value="AEW45055.1"/>
    <property type="molecule type" value="Genomic_DNA"/>
</dbReference>
<accession>H6N5U5</accession>
<protein>
    <submittedName>
        <fullName evidence="2">NADPH-dependent FMN reductase</fullName>
        <ecNumber evidence="2">1.5.1.30</ecNumber>
    </submittedName>
</protein>
<keyword evidence="3" id="KW-1185">Reference proteome</keyword>
<evidence type="ECO:0000313" key="3">
    <source>
        <dbReference type="Proteomes" id="UP000009135"/>
    </source>
</evidence>